<dbReference type="STRING" id="1802630.A3H26_02990"/>
<name>A0A1F4VK28_UNCKA</name>
<evidence type="ECO:0000256" key="4">
    <source>
        <dbReference type="ARBA" id="ARBA00022980"/>
    </source>
</evidence>
<evidence type="ECO:0000256" key="9">
    <source>
        <dbReference type="SAM" id="MobiDB-lite"/>
    </source>
</evidence>
<dbReference type="GO" id="GO:0070181">
    <property type="term" value="F:small ribosomal subunit rRNA binding"/>
    <property type="evidence" value="ECO:0007669"/>
    <property type="project" value="TreeGrafter"/>
</dbReference>
<dbReference type="NCBIfam" id="TIGR00029">
    <property type="entry name" value="S20"/>
    <property type="match status" value="1"/>
</dbReference>
<feature type="coiled-coil region" evidence="8">
    <location>
        <begin position="46"/>
        <end position="80"/>
    </location>
</feature>
<proteinExistence type="inferred from homology"/>
<feature type="region of interest" description="Disordered" evidence="9">
    <location>
        <begin position="86"/>
        <end position="109"/>
    </location>
</feature>
<keyword evidence="8" id="KW-0175">Coiled coil</keyword>
<dbReference type="HAMAP" id="MF_00500">
    <property type="entry name" value="Ribosomal_bS20"/>
    <property type="match status" value="1"/>
</dbReference>
<evidence type="ECO:0000256" key="6">
    <source>
        <dbReference type="ARBA" id="ARBA00035136"/>
    </source>
</evidence>
<dbReference type="SUPFAM" id="SSF46992">
    <property type="entry name" value="Ribosomal protein S20"/>
    <property type="match status" value="1"/>
</dbReference>
<keyword evidence="2 7" id="KW-0699">rRNA-binding</keyword>
<evidence type="ECO:0000256" key="7">
    <source>
        <dbReference type="HAMAP-Rule" id="MF_00500"/>
    </source>
</evidence>
<sequence length="109" mass="12333">MSNTKSAEKANRQSIKKRQYNLFWKERARNLAKSIKKALQTAPKNADILNKELTALQKTLDKAAKNKAIHKNKANRLKSKFAKMIFANAKDSKSKTNNTKPTSKKSKSS</sequence>
<protein>
    <recommendedName>
        <fullName evidence="6 7">Small ribosomal subunit protein bS20</fullName>
    </recommendedName>
</protein>
<dbReference type="InterPro" id="IPR036510">
    <property type="entry name" value="Ribosomal_bS20_sf"/>
</dbReference>
<comment type="caution">
    <text evidence="10">The sequence shown here is derived from an EMBL/GenBank/DDBJ whole genome shotgun (WGS) entry which is preliminary data.</text>
</comment>
<dbReference type="AlphaFoldDB" id="A0A1F4VK28"/>
<evidence type="ECO:0000313" key="11">
    <source>
        <dbReference type="Proteomes" id="UP000177763"/>
    </source>
</evidence>
<reference evidence="10 11" key="1">
    <citation type="journal article" date="2016" name="Nat. Commun.">
        <title>Thousands of microbial genomes shed light on interconnected biogeochemical processes in an aquifer system.</title>
        <authorList>
            <person name="Anantharaman K."/>
            <person name="Brown C.T."/>
            <person name="Hug L.A."/>
            <person name="Sharon I."/>
            <person name="Castelle C.J."/>
            <person name="Probst A.J."/>
            <person name="Thomas B.C."/>
            <person name="Singh A."/>
            <person name="Wilkins M.J."/>
            <person name="Karaoz U."/>
            <person name="Brodie E.L."/>
            <person name="Williams K.H."/>
            <person name="Hubbard S.S."/>
            <person name="Banfield J.F."/>
        </authorList>
    </citation>
    <scope>NUCLEOTIDE SEQUENCE [LARGE SCALE GENOMIC DNA]</scope>
</reference>
<evidence type="ECO:0000256" key="2">
    <source>
        <dbReference type="ARBA" id="ARBA00022730"/>
    </source>
</evidence>
<evidence type="ECO:0000256" key="3">
    <source>
        <dbReference type="ARBA" id="ARBA00022884"/>
    </source>
</evidence>
<dbReference type="PANTHER" id="PTHR33398:SF1">
    <property type="entry name" value="SMALL RIBOSOMAL SUBUNIT PROTEIN BS20C"/>
    <property type="match status" value="1"/>
</dbReference>
<dbReference type="InterPro" id="IPR002583">
    <property type="entry name" value="Ribosomal_bS20"/>
</dbReference>
<keyword evidence="4 7" id="KW-0689">Ribosomal protein</keyword>
<dbReference type="EMBL" id="MEVN01000018">
    <property type="protein sequence ID" value="OGC57248.1"/>
    <property type="molecule type" value="Genomic_DNA"/>
</dbReference>
<comment type="similarity">
    <text evidence="1 7">Belongs to the bacterial ribosomal protein bS20 family.</text>
</comment>
<comment type="function">
    <text evidence="7">Binds directly to 16S ribosomal RNA.</text>
</comment>
<evidence type="ECO:0000313" key="10">
    <source>
        <dbReference type="EMBL" id="OGC57248.1"/>
    </source>
</evidence>
<gene>
    <name evidence="7" type="primary">rpsT</name>
    <name evidence="10" type="ORF">A3H26_02990</name>
</gene>
<dbReference type="Proteomes" id="UP000177763">
    <property type="component" value="Unassembled WGS sequence"/>
</dbReference>
<accession>A0A1F4VK28</accession>
<dbReference type="GO" id="GO:0006412">
    <property type="term" value="P:translation"/>
    <property type="evidence" value="ECO:0007669"/>
    <property type="project" value="UniProtKB-UniRule"/>
</dbReference>
<keyword evidence="3 7" id="KW-0694">RNA-binding</keyword>
<evidence type="ECO:0000256" key="5">
    <source>
        <dbReference type="ARBA" id="ARBA00023274"/>
    </source>
</evidence>
<dbReference type="PANTHER" id="PTHR33398">
    <property type="entry name" value="30S RIBOSOMAL PROTEIN S20"/>
    <property type="match status" value="1"/>
</dbReference>
<dbReference type="Pfam" id="PF01649">
    <property type="entry name" value="Ribosomal_S20p"/>
    <property type="match status" value="1"/>
</dbReference>
<dbReference type="Gene3D" id="1.20.58.110">
    <property type="entry name" value="Ribosomal protein S20"/>
    <property type="match status" value="1"/>
</dbReference>
<dbReference type="GO" id="GO:0003735">
    <property type="term" value="F:structural constituent of ribosome"/>
    <property type="evidence" value="ECO:0007669"/>
    <property type="project" value="InterPro"/>
</dbReference>
<organism evidence="10 11">
    <name type="scientific">candidate division WWE3 bacterium RIFCSPLOWO2_12_FULL_36_10</name>
    <dbReference type="NCBI Taxonomy" id="1802630"/>
    <lineage>
        <taxon>Bacteria</taxon>
        <taxon>Katanobacteria</taxon>
    </lineage>
</organism>
<evidence type="ECO:0000256" key="8">
    <source>
        <dbReference type="SAM" id="Coils"/>
    </source>
</evidence>
<evidence type="ECO:0000256" key="1">
    <source>
        <dbReference type="ARBA" id="ARBA00007634"/>
    </source>
</evidence>
<keyword evidence="5 7" id="KW-0687">Ribonucleoprotein</keyword>
<dbReference type="GO" id="GO:0015935">
    <property type="term" value="C:small ribosomal subunit"/>
    <property type="evidence" value="ECO:0007669"/>
    <property type="project" value="TreeGrafter"/>
</dbReference>